<dbReference type="EMBL" id="JACGWJ010000022">
    <property type="protein sequence ID" value="KAL0329289.1"/>
    <property type="molecule type" value="Genomic_DNA"/>
</dbReference>
<dbReference type="PANTHER" id="PTHR35317">
    <property type="entry name" value="OS04G0629600 PROTEIN"/>
    <property type="match status" value="1"/>
</dbReference>
<name>A0AAW2MEI9_SESRA</name>
<organism evidence="1">
    <name type="scientific">Sesamum radiatum</name>
    <name type="common">Black benniseed</name>
    <dbReference type="NCBI Taxonomy" id="300843"/>
    <lineage>
        <taxon>Eukaryota</taxon>
        <taxon>Viridiplantae</taxon>
        <taxon>Streptophyta</taxon>
        <taxon>Embryophyta</taxon>
        <taxon>Tracheophyta</taxon>
        <taxon>Spermatophyta</taxon>
        <taxon>Magnoliopsida</taxon>
        <taxon>eudicotyledons</taxon>
        <taxon>Gunneridae</taxon>
        <taxon>Pentapetalae</taxon>
        <taxon>asterids</taxon>
        <taxon>lamiids</taxon>
        <taxon>Lamiales</taxon>
        <taxon>Pedaliaceae</taxon>
        <taxon>Sesamum</taxon>
    </lineage>
</organism>
<dbReference type="Pfam" id="PF14223">
    <property type="entry name" value="Retrotran_gag_2"/>
    <property type="match status" value="1"/>
</dbReference>
<proteinExistence type="predicted"/>
<comment type="caution">
    <text evidence="1">The sequence shown here is derived from an EMBL/GenBank/DDBJ whole genome shotgun (WGS) entry which is preliminary data.</text>
</comment>
<evidence type="ECO:0000313" key="1">
    <source>
        <dbReference type="EMBL" id="KAL0329289.1"/>
    </source>
</evidence>
<protein>
    <submittedName>
        <fullName evidence="1">Uncharacterized protein</fullName>
    </submittedName>
</protein>
<reference evidence="1" key="1">
    <citation type="submission" date="2020-06" db="EMBL/GenBank/DDBJ databases">
        <authorList>
            <person name="Li T."/>
            <person name="Hu X."/>
            <person name="Zhang T."/>
            <person name="Song X."/>
            <person name="Zhang H."/>
            <person name="Dai N."/>
            <person name="Sheng W."/>
            <person name="Hou X."/>
            <person name="Wei L."/>
        </authorList>
    </citation>
    <scope>NUCLEOTIDE SEQUENCE</scope>
    <source>
        <strain evidence="1">G02</strain>
        <tissue evidence="1">Leaf</tissue>
    </source>
</reference>
<reference evidence="1" key="2">
    <citation type="journal article" date="2024" name="Plant">
        <title>Genomic evolution and insights into agronomic trait innovations of Sesamum species.</title>
        <authorList>
            <person name="Miao H."/>
            <person name="Wang L."/>
            <person name="Qu L."/>
            <person name="Liu H."/>
            <person name="Sun Y."/>
            <person name="Le M."/>
            <person name="Wang Q."/>
            <person name="Wei S."/>
            <person name="Zheng Y."/>
            <person name="Lin W."/>
            <person name="Duan Y."/>
            <person name="Cao H."/>
            <person name="Xiong S."/>
            <person name="Wang X."/>
            <person name="Wei L."/>
            <person name="Li C."/>
            <person name="Ma Q."/>
            <person name="Ju M."/>
            <person name="Zhao R."/>
            <person name="Li G."/>
            <person name="Mu C."/>
            <person name="Tian Q."/>
            <person name="Mei H."/>
            <person name="Zhang T."/>
            <person name="Gao T."/>
            <person name="Zhang H."/>
        </authorList>
    </citation>
    <scope>NUCLEOTIDE SEQUENCE</scope>
    <source>
        <tissue evidence="1">Leaf</tissue>
    </source>
</reference>
<sequence length="174" mass="20267">MEAHLEANYLWKAAEEDYEVPPLPANPTMAQIKNHKKRKSRKSKARASLFAVVSSEIFLRIMTIKSAFEVWNFLTKEYEEDERIKGMKILNLIREFELQKMKESEMVKEYFDKLLKIANKVRLLGSKFPNSRLVEKILVTIPEMFEAIISSLKNFKDLSKISLPALMNALQAQE</sequence>
<accession>A0AAW2MEI9</accession>
<gene>
    <name evidence="1" type="ORF">Sradi_4915600</name>
</gene>
<dbReference type="AlphaFoldDB" id="A0AAW2MEI9"/>
<dbReference type="PANTHER" id="PTHR35317:SF11">
    <property type="entry name" value="CCHC-TYPE DOMAIN-CONTAINING PROTEIN"/>
    <property type="match status" value="1"/>
</dbReference>